<dbReference type="InterPro" id="IPR032429">
    <property type="entry name" value="Nibrin_BRCT2"/>
</dbReference>
<comment type="similarity">
    <text evidence="7">Belongs to the Nibrin family.</text>
</comment>
<dbReference type="EMBL" id="ML119136">
    <property type="protein sequence ID" value="RPB11402.1"/>
    <property type="molecule type" value="Genomic_DNA"/>
</dbReference>
<feature type="region of interest" description="Disordered" evidence="8">
    <location>
        <begin position="720"/>
        <end position="842"/>
    </location>
</feature>
<evidence type="ECO:0000259" key="9">
    <source>
        <dbReference type="PROSITE" id="PS50006"/>
    </source>
</evidence>
<feature type="compositionally biased region" description="Basic and acidic residues" evidence="8">
    <location>
        <begin position="228"/>
        <end position="238"/>
    </location>
</feature>
<evidence type="ECO:0000256" key="5">
    <source>
        <dbReference type="ARBA" id="ARBA00023204"/>
    </source>
</evidence>
<gene>
    <name evidence="10" type="ORF">P167DRAFT_575416</name>
</gene>
<proteinExistence type="inferred from homology"/>
<accession>A0A3N4KQ06</accession>
<feature type="region of interest" description="Disordered" evidence="8">
    <location>
        <begin position="214"/>
        <end position="238"/>
    </location>
</feature>
<evidence type="ECO:0000313" key="11">
    <source>
        <dbReference type="Proteomes" id="UP000277580"/>
    </source>
</evidence>
<dbReference type="Proteomes" id="UP000277580">
    <property type="component" value="Unassembled WGS sequence"/>
</dbReference>
<dbReference type="Gene3D" id="3.40.50.10190">
    <property type="entry name" value="BRCT domain"/>
    <property type="match status" value="1"/>
</dbReference>
<dbReference type="GO" id="GO:0007095">
    <property type="term" value="P:mitotic G2 DNA damage checkpoint signaling"/>
    <property type="evidence" value="ECO:0007669"/>
    <property type="project" value="InterPro"/>
</dbReference>
<dbReference type="STRING" id="1392247.A0A3N4KQ06"/>
<dbReference type="PANTHER" id="PTHR12162:SF0">
    <property type="entry name" value="NIBRIN"/>
    <property type="match status" value="1"/>
</dbReference>
<evidence type="ECO:0000256" key="1">
    <source>
        <dbReference type="ARBA" id="ARBA00004123"/>
    </source>
</evidence>
<dbReference type="GO" id="GO:0003684">
    <property type="term" value="F:damaged DNA binding"/>
    <property type="evidence" value="ECO:0007669"/>
    <property type="project" value="TreeGrafter"/>
</dbReference>
<evidence type="ECO:0000256" key="6">
    <source>
        <dbReference type="ARBA" id="ARBA00023242"/>
    </source>
</evidence>
<evidence type="ECO:0000256" key="2">
    <source>
        <dbReference type="ARBA" id="ARBA00004286"/>
    </source>
</evidence>
<organism evidence="10 11">
    <name type="scientific">Morchella conica CCBAS932</name>
    <dbReference type="NCBI Taxonomy" id="1392247"/>
    <lineage>
        <taxon>Eukaryota</taxon>
        <taxon>Fungi</taxon>
        <taxon>Dikarya</taxon>
        <taxon>Ascomycota</taxon>
        <taxon>Pezizomycotina</taxon>
        <taxon>Pezizomycetes</taxon>
        <taxon>Pezizales</taxon>
        <taxon>Morchellaceae</taxon>
        <taxon>Morchella</taxon>
    </lineage>
</organism>
<feature type="compositionally biased region" description="Low complexity" evidence="8">
    <location>
        <begin position="768"/>
        <end position="790"/>
    </location>
</feature>
<keyword evidence="5" id="KW-0234">DNA repair</keyword>
<dbReference type="GO" id="GO:0030870">
    <property type="term" value="C:Mre11 complex"/>
    <property type="evidence" value="ECO:0007669"/>
    <property type="project" value="InterPro"/>
</dbReference>
<keyword evidence="4" id="KW-0227">DNA damage</keyword>
<sequence>MWLLECEGDVLAGKKLWLKPGKKYVLGRVPSEEVNLPMPSQKSISRIHLVIEVEMVSEGDGLKLHHRPNVLVQDCGTRHGTRLDGEEMRDQTNSLSGDEHFLHLGKYEPGFRLFWKPVVISFSLSSKERKDVKKAMRPYQKKVEILDIKTIGGYAPETTHVIATKRNTAVGLQALINGKRIVTPEYLDAIVAANTPRDDDDRVKESPLEVDFEGNWPNPESYLPPRTNEPKDREPWRYRPDKKRNSLFEGYTFIVCERAQYENFLGPITDAHGKLEMFELEPKKTTAEELVQFVSKREKGSQVVMVRFIGKQDPEWVNQLSTEVQEMLGFRMIEQNEFLDIILMCDTSRLRLPLREQPTNLLANPGQVDLTLSTCISDNPPSKSALAPMESNMEISETTAPQIPIPPTQVSGRGRGRGRARTRQTTLDPFAIDPSEFKPPPAQSLSSTTSQRTELQDSGARVPSPPTRAQASFQVKETASQSSARQTRQTRQRQRVSGTPIEEDDERMSVSTPESSTRLPAPPSVVIVNRKRPAVIEDPEFDIMDMLPGAREVKRRKIAEEEERIRRGETTMEEPREPIPSTDEPVGVVETPEQTPLKGKSKKALSEKEDSYVARAREIKQQEEEEARRAREEDLAAMDGLEIEKMRNLAIVEVMEMKPRADKPIRGVYGDDGDRWDDKWNGRKNFKKFRRQGRGGGMRTMRGSVMVNLVEHKGRDYGIGDGYWVDDESNKSTRKTARKTAPVQVNEDSGDSDKDDTQLQLRPAPTNSARSTRQTQTQAQIQTSSQTVSIADSPSRGTKRGASAANLGRMGVGKKQKTMFLKNESESEDESEDELKFRFKKR</sequence>
<dbReference type="Gene3D" id="2.60.200.20">
    <property type="match status" value="1"/>
</dbReference>
<feature type="region of interest" description="Disordered" evidence="8">
    <location>
        <begin position="397"/>
        <end position="525"/>
    </location>
</feature>
<keyword evidence="3" id="KW-0158">Chromosome</keyword>
<evidence type="ECO:0000256" key="7">
    <source>
        <dbReference type="ARBA" id="ARBA00044757"/>
    </source>
</evidence>
<dbReference type="SUPFAM" id="SSF52113">
    <property type="entry name" value="BRCT domain"/>
    <property type="match status" value="1"/>
</dbReference>
<keyword evidence="11" id="KW-1185">Reference proteome</keyword>
<dbReference type="Pfam" id="PF00498">
    <property type="entry name" value="FHA"/>
    <property type="match status" value="1"/>
</dbReference>
<dbReference type="GO" id="GO:0005694">
    <property type="term" value="C:chromosome"/>
    <property type="evidence" value="ECO:0007669"/>
    <property type="project" value="UniProtKB-SubCell"/>
</dbReference>
<feature type="compositionally biased region" description="Basic and acidic residues" evidence="8">
    <location>
        <begin position="563"/>
        <end position="577"/>
    </location>
</feature>
<dbReference type="InterPro" id="IPR008984">
    <property type="entry name" value="SMAD_FHA_dom_sf"/>
</dbReference>
<dbReference type="AlphaFoldDB" id="A0A3N4KQ06"/>
<dbReference type="PROSITE" id="PS50006">
    <property type="entry name" value="FHA_DOMAIN"/>
    <property type="match status" value="1"/>
</dbReference>
<dbReference type="SUPFAM" id="SSF49879">
    <property type="entry name" value="SMAD/FHA domain"/>
    <property type="match status" value="1"/>
</dbReference>
<comment type="subcellular location">
    <subcellularLocation>
        <location evidence="2">Chromosome</location>
    </subcellularLocation>
    <subcellularLocation>
        <location evidence="1">Nucleus</location>
    </subcellularLocation>
</comment>
<keyword evidence="6" id="KW-0539">Nucleus</keyword>
<reference evidence="10 11" key="1">
    <citation type="journal article" date="2018" name="Nat. Ecol. Evol.">
        <title>Pezizomycetes genomes reveal the molecular basis of ectomycorrhizal truffle lifestyle.</title>
        <authorList>
            <person name="Murat C."/>
            <person name="Payen T."/>
            <person name="Noel B."/>
            <person name="Kuo A."/>
            <person name="Morin E."/>
            <person name="Chen J."/>
            <person name="Kohler A."/>
            <person name="Krizsan K."/>
            <person name="Balestrini R."/>
            <person name="Da Silva C."/>
            <person name="Montanini B."/>
            <person name="Hainaut M."/>
            <person name="Levati E."/>
            <person name="Barry K.W."/>
            <person name="Belfiori B."/>
            <person name="Cichocki N."/>
            <person name="Clum A."/>
            <person name="Dockter R.B."/>
            <person name="Fauchery L."/>
            <person name="Guy J."/>
            <person name="Iotti M."/>
            <person name="Le Tacon F."/>
            <person name="Lindquist E.A."/>
            <person name="Lipzen A."/>
            <person name="Malagnac F."/>
            <person name="Mello A."/>
            <person name="Molinier V."/>
            <person name="Miyauchi S."/>
            <person name="Poulain J."/>
            <person name="Riccioni C."/>
            <person name="Rubini A."/>
            <person name="Sitrit Y."/>
            <person name="Splivallo R."/>
            <person name="Traeger S."/>
            <person name="Wang M."/>
            <person name="Zifcakova L."/>
            <person name="Wipf D."/>
            <person name="Zambonelli A."/>
            <person name="Paolocci F."/>
            <person name="Nowrousian M."/>
            <person name="Ottonello S."/>
            <person name="Baldrian P."/>
            <person name="Spatafora J.W."/>
            <person name="Henrissat B."/>
            <person name="Nagy L.G."/>
            <person name="Aury J.M."/>
            <person name="Wincker P."/>
            <person name="Grigoriev I.V."/>
            <person name="Bonfante P."/>
            <person name="Martin F.M."/>
        </authorList>
    </citation>
    <scope>NUCLEOTIDE SEQUENCE [LARGE SCALE GENOMIC DNA]</scope>
    <source>
        <strain evidence="10 11">CCBAS932</strain>
    </source>
</reference>
<feature type="domain" description="FHA" evidence="9">
    <location>
        <begin position="24"/>
        <end position="88"/>
    </location>
</feature>
<dbReference type="OrthoDB" id="552194at2759"/>
<evidence type="ECO:0000256" key="8">
    <source>
        <dbReference type="SAM" id="MobiDB-lite"/>
    </source>
</evidence>
<dbReference type="Pfam" id="PF16508">
    <property type="entry name" value="NIBRIN_BRCT_II"/>
    <property type="match status" value="1"/>
</dbReference>
<evidence type="ECO:0000256" key="4">
    <source>
        <dbReference type="ARBA" id="ARBA00022763"/>
    </source>
</evidence>
<dbReference type="InterPro" id="IPR000253">
    <property type="entry name" value="FHA_dom"/>
</dbReference>
<dbReference type="InterPro" id="IPR036420">
    <property type="entry name" value="BRCT_dom_sf"/>
</dbReference>
<dbReference type="Gene3D" id="3.40.50.10980">
    <property type="entry name" value="Nibrin, BRCT2 domain"/>
    <property type="match status" value="1"/>
</dbReference>
<feature type="compositionally biased region" description="Polar residues" evidence="8">
    <location>
        <begin position="509"/>
        <end position="518"/>
    </location>
</feature>
<dbReference type="PANTHER" id="PTHR12162">
    <property type="entry name" value="NIBRIN-RELATED"/>
    <property type="match status" value="1"/>
</dbReference>
<evidence type="ECO:0000256" key="3">
    <source>
        <dbReference type="ARBA" id="ARBA00022454"/>
    </source>
</evidence>
<feature type="region of interest" description="Disordered" evidence="8">
    <location>
        <begin position="562"/>
        <end position="612"/>
    </location>
</feature>
<dbReference type="InterPro" id="IPR043014">
    <property type="entry name" value="Nibrin_BRCT2_sf"/>
</dbReference>
<protein>
    <recommendedName>
        <fullName evidence="9">FHA domain-containing protein</fullName>
    </recommendedName>
</protein>
<dbReference type="SMART" id="SM00240">
    <property type="entry name" value="FHA"/>
    <property type="match status" value="1"/>
</dbReference>
<name>A0A3N4KQ06_9PEZI</name>
<feature type="compositionally biased region" description="Polar residues" evidence="8">
    <location>
        <begin position="467"/>
        <end position="477"/>
    </location>
</feature>
<dbReference type="InParanoid" id="A0A3N4KQ06"/>
<dbReference type="GO" id="GO:0000724">
    <property type="term" value="P:double-strand break repair via homologous recombination"/>
    <property type="evidence" value="ECO:0007669"/>
    <property type="project" value="TreeGrafter"/>
</dbReference>
<feature type="compositionally biased region" description="Low complexity" evidence="8">
    <location>
        <begin position="478"/>
        <end position="487"/>
    </location>
</feature>
<feature type="compositionally biased region" description="Polar residues" evidence="8">
    <location>
        <begin position="443"/>
        <end position="453"/>
    </location>
</feature>
<evidence type="ECO:0000313" key="10">
    <source>
        <dbReference type="EMBL" id="RPB11402.1"/>
    </source>
</evidence>
<dbReference type="InterPro" id="IPR040227">
    <property type="entry name" value="Nibrin-rel"/>
</dbReference>